<accession>A0AAD6IMT7</accession>
<dbReference type="Gene3D" id="3.40.309.10">
    <property type="entry name" value="Aldehyde Dehydrogenase, Chain A, domain 2"/>
    <property type="match status" value="1"/>
</dbReference>
<evidence type="ECO:0000256" key="1">
    <source>
        <dbReference type="ARBA" id="ARBA00023002"/>
    </source>
</evidence>
<dbReference type="GO" id="GO:0004777">
    <property type="term" value="F:succinate-semialdehyde dehydrogenase (NAD+) activity"/>
    <property type="evidence" value="ECO:0007669"/>
    <property type="project" value="TreeGrafter"/>
</dbReference>
<dbReference type="GO" id="GO:0009450">
    <property type="term" value="P:gamma-aminobutyric acid catabolic process"/>
    <property type="evidence" value="ECO:0007669"/>
    <property type="project" value="TreeGrafter"/>
</dbReference>
<dbReference type="Gene3D" id="3.40.605.10">
    <property type="entry name" value="Aldehyde Dehydrogenase, Chain A, domain 1"/>
    <property type="match status" value="1"/>
</dbReference>
<gene>
    <name evidence="3" type="ORF">N7460_000507</name>
</gene>
<dbReference type="Pfam" id="PF00171">
    <property type="entry name" value="Aldedh"/>
    <property type="match status" value="2"/>
</dbReference>
<reference evidence="3" key="1">
    <citation type="journal article" date="2023" name="IMA Fungus">
        <title>Comparative genomic study of the Penicillium genus elucidates a diverse pangenome and 15 lateral gene transfer events.</title>
        <authorList>
            <person name="Petersen C."/>
            <person name="Sorensen T."/>
            <person name="Nielsen M.R."/>
            <person name="Sondergaard T.E."/>
            <person name="Sorensen J.L."/>
            <person name="Fitzpatrick D.A."/>
            <person name="Frisvad J.C."/>
            <person name="Nielsen K.L."/>
        </authorList>
    </citation>
    <scope>NUCLEOTIDE SEQUENCE</scope>
    <source>
        <strain evidence="3">IBT 15450</strain>
    </source>
</reference>
<dbReference type="EMBL" id="JAQJZL010000001">
    <property type="protein sequence ID" value="KAJ6057233.1"/>
    <property type="molecule type" value="Genomic_DNA"/>
</dbReference>
<feature type="domain" description="Aldehyde dehydrogenase" evidence="2">
    <location>
        <begin position="38"/>
        <end position="208"/>
    </location>
</feature>
<sequence length="297" mass="32824">MSGLPFPQKSSESVANSIVTAKYLELLVQDQTYINGCWVKKEQTFSVYELWKAQALGAVADCDLNDIQSAIESANVAQKNLHNAEASAEMARLGYPSLIGRILYLENGKTINETKGKIAYAASFIAWLAEESNTFRKSQSVSAGIITPWNFPAAMINRKIAPALAAGCAVVFRPPSETSFTHLAFTRLASKAGFPGKAIQVCPTNRQAASRVRDMMFNLRCSGQTCVVIHRLYVQRGFLDEFTRRQVQKVSELGLGPGIEDLCTEGPLINVSVVDKVKSHLFFLHLLFLQTYTDRHQ</sequence>
<dbReference type="InterPro" id="IPR015590">
    <property type="entry name" value="Aldehyde_DH_dom"/>
</dbReference>
<feature type="domain" description="Aldehyde dehydrogenase" evidence="2">
    <location>
        <begin position="218"/>
        <end position="280"/>
    </location>
</feature>
<dbReference type="PANTHER" id="PTHR43353">
    <property type="entry name" value="SUCCINATE-SEMIALDEHYDE DEHYDROGENASE, MITOCHONDRIAL"/>
    <property type="match status" value="1"/>
</dbReference>
<keyword evidence="4" id="KW-1185">Reference proteome</keyword>
<proteinExistence type="predicted"/>
<dbReference type="AlphaFoldDB" id="A0AAD6IMT7"/>
<organism evidence="3 4">
    <name type="scientific">Penicillium canescens</name>
    <dbReference type="NCBI Taxonomy" id="5083"/>
    <lineage>
        <taxon>Eukaryota</taxon>
        <taxon>Fungi</taxon>
        <taxon>Dikarya</taxon>
        <taxon>Ascomycota</taxon>
        <taxon>Pezizomycotina</taxon>
        <taxon>Eurotiomycetes</taxon>
        <taxon>Eurotiomycetidae</taxon>
        <taxon>Eurotiales</taxon>
        <taxon>Aspergillaceae</taxon>
        <taxon>Penicillium</taxon>
    </lineage>
</organism>
<dbReference type="InterPro" id="IPR016163">
    <property type="entry name" value="Ald_DH_C"/>
</dbReference>
<dbReference type="InterPro" id="IPR050740">
    <property type="entry name" value="Aldehyde_DH_Superfamily"/>
</dbReference>
<protein>
    <recommendedName>
        <fullName evidence="2">Aldehyde dehydrogenase domain-containing protein</fullName>
    </recommendedName>
</protein>
<evidence type="ECO:0000313" key="4">
    <source>
        <dbReference type="Proteomes" id="UP001219568"/>
    </source>
</evidence>
<name>A0AAD6IMT7_PENCN</name>
<keyword evidence="1" id="KW-0560">Oxidoreductase</keyword>
<comment type="caution">
    <text evidence="3">The sequence shown here is derived from an EMBL/GenBank/DDBJ whole genome shotgun (WGS) entry which is preliminary data.</text>
</comment>
<dbReference type="SUPFAM" id="SSF53720">
    <property type="entry name" value="ALDH-like"/>
    <property type="match status" value="1"/>
</dbReference>
<dbReference type="Proteomes" id="UP001219568">
    <property type="component" value="Unassembled WGS sequence"/>
</dbReference>
<evidence type="ECO:0000259" key="2">
    <source>
        <dbReference type="Pfam" id="PF00171"/>
    </source>
</evidence>
<dbReference type="InterPro" id="IPR016161">
    <property type="entry name" value="Ald_DH/histidinol_DH"/>
</dbReference>
<evidence type="ECO:0000313" key="3">
    <source>
        <dbReference type="EMBL" id="KAJ6057233.1"/>
    </source>
</evidence>
<reference evidence="3" key="2">
    <citation type="submission" date="2023-01" db="EMBL/GenBank/DDBJ databases">
        <authorList>
            <person name="Petersen C."/>
        </authorList>
    </citation>
    <scope>NUCLEOTIDE SEQUENCE</scope>
    <source>
        <strain evidence="3">IBT 15450</strain>
    </source>
</reference>
<dbReference type="PANTHER" id="PTHR43353:SF5">
    <property type="entry name" value="SUCCINATE-SEMIALDEHYDE DEHYDROGENASE, MITOCHONDRIAL"/>
    <property type="match status" value="1"/>
</dbReference>
<dbReference type="InterPro" id="IPR016162">
    <property type="entry name" value="Ald_DH_N"/>
</dbReference>